<gene>
    <name evidence="1" type="ORF">ElyMa_002687300</name>
</gene>
<evidence type="ECO:0000313" key="2">
    <source>
        <dbReference type="Proteomes" id="UP000762676"/>
    </source>
</evidence>
<proteinExistence type="predicted"/>
<keyword evidence="2" id="KW-1185">Reference proteome</keyword>
<dbReference type="Gene3D" id="2.10.25.10">
    <property type="entry name" value="Laminin"/>
    <property type="match status" value="1"/>
</dbReference>
<reference evidence="1 2" key="1">
    <citation type="journal article" date="2021" name="Elife">
        <title>Chloroplast acquisition without the gene transfer in kleptoplastic sea slugs, Plakobranchus ocellatus.</title>
        <authorList>
            <person name="Maeda T."/>
            <person name="Takahashi S."/>
            <person name="Yoshida T."/>
            <person name="Shimamura S."/>
            <person name="Takaki Y."/>
            <person name="Nagai Y."/>
            <person name="Toyoda A."/>
            <person name="Suzuki Y."/>
            <person name="Arimoto A."/>
            <person name="Ishii H."/>
            <person name="Satoh N."/>
            <person name="Nishiyama T."/>
            <person name="Hasebe M."/>
            <person name="Maruyama T."/>
            <person name="Minagawa J."/>
            <person name="Obokata J."/>
            <person name="Shigenobu S."/>
        </authorList>
    </citation>
    <scope>NUCLEOTIDE SEQUENCE [LARGE SCALE GENOMIC DNA]</scope>
</reference>
<dbReference type="InterPro" id="IPR036084">
    <property type="entry name" value="Ser_inhib-like_sf"/>
</dbReference>
<organism evidence="1 2">
    <name type="scientific">Elysia marginata</name>
    <dbReference type="NCBI Taxonomy" id="1093978"/>
    <lineage>
        <taxon>Eukaryota</taxon>
        <taxon>Metazoa</taxon>
        <taxon>Spiralia</taxon>
        <taxon>Lophotrochozoa</taxon>
        <taxon>Mollusca</taxon>
        <taxon>Gastropoda</taxon>
        <taxon>Heterobranchia</taxon>
        <taxon>Euthyneura</taxon>
        <taxon>Panpulmonata</taxon>
        <taxon>Sacoglossa</taxon>
        <taxon>Placobranchoidea</taxon>
        <taxon>Plakobranchidae</taxon>
        <taxon>Elysia</taxon>
    </lineage>
</organism>
<name>A0AAV4HA92_9GAST</name>
<dbReference type="AlphaFoldDB" id="A0AAV4HA92"/>
<dbReference type="SUPFAM" id="SSF57567">
    <property type="entry name" value="Serine protease inhibitors"/>
    <property type="match status" value="1"/>
</dbReference>
<sequence>MINIAGFQDGGQACIRREVDVCNTNCKDHLYQDCQSEVVFDCACPEGKYLTQNGTCVSQDQCGCYDFTQPDEYFESGETSTQGCRQCTCNGHVMACRNTCEDVTCPNGQVSKTDVLLSGEDTNCTRKMCPRPYYSQAECIDVESSANMCFCSDGKKQTRV</sequence>
<dbReference type="EMBL" id="BMAT01005535">
    <property type="protein sequence ID" value="GFR95198.1"/>
    <property type="molecule type" value="Genomic_DNA"/>
</dbReference>
<dbReference type="Proteomes" id="UP000762676">
    <property type="component" value="Unassembled WGS sequence"/>
</dbReference>
<accession>A0AAV4HA92</accession>
<protein>
    <submittedName>
        <fullName evidence="1">SCO-spondin</fullName>
    </submittedName>
</protein>
<comment type="caution">
    <text evidence="1">The sequence shown here is derived from an EMBL/GenBank/DDBJ whole genome shotgun (WGS) entry which is preliminary data.</text>
</comment>
<evidence type="ECO:0000313" key="1">
    <source>
        <dbReference type="EMBL" id="GFR95198.1"/>
    </source>
</evidence>